<dbReference type="OrthoDB" id="237187at2157"/>
<comment type="caution">
    <text evidence="2">The sequence shown here is derived from an EMBL/GenBank/DDBJ whole genome shotgun (WGS) entry which is preliminary data.</text>
</comment>
<keyword evidence="1" id="KW-0472">Membrane</keyword>
<protein>
    <recommendedName>
        <fullName evidence="4">Glycosyltransferase RgtA/B/C/D-like domain-containing protein</fullName>
    </recommendedName>
</protein>
<dbReference type="PATRIC" id="fig|1230458.4.peg.962"/>
<feature type="transmembrane region" description="Helical" evidence="1">
    <location>
        <begin position="216"/>
        <end position="240"/>
    </location>
</feature>
<reference evidence="2 3" key="1">
    <citation type="journal article" date="2014" name="PLoS Genet.">
        <title>Phylogenetically driven sequencing of extremely halophilic archaea reveals strategies for static and dynamic osmo-response.</title>
        <authorList>
            <person name="Becker E.A."/>
            <person name="Seitzer P.M."/>
            <person name="Tritt A."/>
            <person name="Larsen D."/>
            <person name="Krusor M."/>
            <person name="Yao A.I."/>
            <person name="Wu D."/>
            <person name="Madern D."/>
            <person name="Eisen J.A."/>
            <person name="Darling A.E."/>
            <person name="Facciotti M.T."/>
        </authorList>
    </citation>
    <scope>NUCLEOTIDE SEQUENCE [LARGE SCALE GENOMIC DNA]</scope>
    <source>
        <strain evidence="2 3">DSM 12281</strain>
    </source>
</reference>
<feature type="transmembrane region" description="Helical" evidence="1">
    <location>
        <begin position="341"/>
        <end position="359"/>
    </location>
</feature>
<dbReference type="STRING" id="1230458.C484_04755"/>
<evidence type="ECO:0000313" key="3">
    <source>
        <dbReference type="Proteomes" id="UP000011648"/>
    </source>
</evidence>
<proteinExistence type="predicted"/>
<keyword evidence="1" id="KW-1133">Transmembrane helix</keyword>
<feature type="transmembrane region" description="Helical" evidence="1">
    <location>
        <begin position="130"/>
        <end position="148"/>
    </location>
</feature>
<dbReference type="InterPro" id="IPR031897">
    <property type="entry name" value="AglS"/>
</dbReference>
<feature type="transmembrane region" description="Helical" evidence="1">
    <location>
        <begin position="260"/>
        <end position="280"/>
    </location>
</feature>
<gene>
    <name evidence="2" type="ORF">C484_04755</name>
</gene>
<name>M0AE12_9EURY</name>
<feature type="transmembrane region" description="Helical" evidence="1">
    <location>
        <begin position="21"/>
        <end position="43"/>
    </location>
</feature>
<dbReference type="GO" id="GO:0004169">
    <property type="term" value="F:dolichyl-phosphate-mannose-protein mannosyltransferase activity"/>
    <property type="evidence" value="ECO:0007669"/>
    <property type="project" value="InterPro"/>
</dbReference>
<feature type="transmembrane region" description="Helical" evidence="1">
    <location>
        <begin position="314"/>
        <end position="334"/>
    </location>
</feature>
<feature type="transmembrane region" description="Helical" evidence="1">
    <location>
        <begin position="106"/>
        <end position="124"/>
    </location>
</feature>
<evidence type="ECO:0000313" key="2">
    <source>
        <dbReference type="EMBL" id="ELY95568.1"/>
    </source>
</evidence>
<keyword evidence="3" id="KW-1185">Reference proteome</keyword>
<dbReference type="Proteomes" id="UP000011648">
    <property type="component" value="Unassembled WGS sequence"/>
</dbReference>
<dbReference type="Pfam" id="PF15971">
    <property type="entry name" value="Mannosyl_trans4"/>
    <property type="match status" value="1"/>
</dbReference>
<feature type="transmembrane region" description="Helical" evidence="1">
    <location>
        <begin position="155"/>
        <end position="172"/>
    </location>
</feature>
<feature type="transmembrane region" description="Helical" evidence="1">
    <location>
        <begin position="178"/>
        <end position="204"/>
    </location>
</feature>
<feature type="transmembrane region" description="Helical" evidence="1">
    <location>
        <begin position="292"/>
        <end position="308"/>
    </location>
</feature>
<dbReference type="EMBL" id="AOIL01000013">
    <property type="protein sequence ID" value="ELY95568.1"/>
    <property type="molecule type" value="Genomic_DNA"/>
</dbReference>
<accession>M0AE12</accession>
<evidence type="ECO:0008006" key="4">
    <source>
        <dbReference type="Google" id="ProtNLM"/>
    </source>
</evidence>
<feature type="transmembrane region" description="Helical" evidence="1">
    <location>
        <begin position="80"/>
        <end position="99"/>
    </location>
</feature>
<organism evidence="2 3">
    <name type="scientific">Natrialba taiwanensis DSM 12281</name>
    <dbReference type="NCBI Taxonomy" id="1230458"/>
    <lineage>
        <taxon>Archaea</taxon>
        <taxon>Methanobacteriati</taxon>
        <taxon>Methanobacteriota</taxon>
        <taxon>Stenosarchaea group</taxon>
        <taxon>Halobacteria</taxon>
        <taxon>Halobacteriales</taxon>
        <taxon>Natrialbaceae</taxon>
        <taxon>Natrialba</taxon>
    </lineage>
</organism>
<keyword evidence="1" id="KW-0812">Transmembrane</keyword>
<dbReference type="AlphaFoldDB" id="M0AE12"/>
<evidence type="ECO:0000256" key="1">
    <source>
        <dbReference type="SAM" id="Phobius"/>
    </source>
</evidence>
<dbReference type="RefSeq" id="WP_006824797.1">
    <property type="nucleotide sequence ID" value="NZ_AOIL01000013.1"/>
</dbReference>
<sequence length="449" mass="49006">MGSRESSASIPPRWTDQFEQHWLGLLFAGSTVLVTVATMVQFVHEPFRIHDDSALFQHAGWYILQGATPYVDFWDLKPPLIYAVTTVLAFLSGGNMLVLHLLSIGVAVGSVVVGVTLVGLLTYRLTAHEFASFVAGATMFVVPSLYGFPAVGLRPKYLALLFGVAGLLFAVTDRPALSGAAAATSAGFWQLGGPLSALVLAIGFQRGRSRGLARTIAGGALVTIVVVAPFVAANATVPLFLETVLAPIYGVERYTIPGRLLDLVMILGYGALLIPLGVYGWVRGIALDWRRYWWVGAGGSLYSLQIFLEMQGAIELILLLLFLSIGVGLVIATTRTPRRRSIVAGTVALLAVASLYWVGGPVTPIKTEVEEAHEAVSISNYETLPEKPDEIESMQTIYWEKRQPESCHYRLGQKQREYAQRTGGSLTQTECGRWPFEDPPREWLTDRIR</sequence>